<dbReference type="PANTHER" id="PTHR11895:SF67">
    <property type="entry name" value="AMIDASE DOMAIN-CONTAINING PROTEIN"/>
    <property type="match status" value="1"/>
</dbReference>
<organism evidence="3 4">
    <name type="scientific">Delitschia confertaspora ATCC 74209</name>
    <dbReference type="NCBI Taxonomy" id="1513339"/>
    <lineage>
        <taxon>Eukaryota</taxon>
        <taxon>Fungi</taxon>
        <taxon>Dikarya</taxon>
        <taxon>Ascomycota</taxon>
        <taxon>Pezizomycotina</taxon>
        <taxon>Dothideomycetes</taxon>
        <taxon>Pleosporomycetidae</taxon>
        <taxon>Pleosporales</taxon>
        <taxon>Delitschiaceae</taxon>
        <taxon>Delitschia</taxon>
    </lineage>
</organism>
<dbReference type="InterPro" id="IPR000120">
    <property type="entry name" value="Amidase"/>
</dbReference>
<dbReference type="InterPro" id="IPR023631">
    <property type="entry name" value="Amidase_dom"/>
</dbReference>
<gene>
    <name evidence="3" type="ORF">GQ43DRAFT_405849</name>
</gene>
<dbReference type="InterPro" id="IPR020556">
    <property type="entry name" value="Amidase_CS"/>
</dbReference>
<dbReference type="EMBL" id="ML994499">
    <property type="protein sequence ID" value="KAF2196059.1"/>
    <property type="molecule type" value="Genomic_DNA"/>
</dbReference>
<dbReference type="PROSITE" id="PS00571">
    <property type="entry name" value="AMIDASES"/>
    <property type="match status" value="1"/>
</dbReference>
<accession>A0A9P4MKL2</accession>
<dbReference type="InterPro" id="IPR036928">
    <property type="entry name" value="AS_sf"/>
</dbReference>
<dbReference type="PANTHER" id="PTHR11895">
    <property type="entry name" value="TRANSAMIDASE"/>
    <property type="match status" value="1"/>
</dbReference>
<dbReference type="SUPFAM" id="SSF75304">
    <property type="entry name" value="Amidase signature (AS) enzymes"/>
    <property type="match status" value="1"/>
</dbReference>
<evidence type="ECO:0000313" key="4">
    <source>
        <dbReference type="Proteomes" id="UP000799536"/>
    </source>
</evidence>
<dbReference type="AlphaFoldDB" id="A0A9P4MKL2"/>
<sequence>MTISIEDGPVPAGFINYPFPEAHEVPYKAPPTAGNPVLRGLPLYYLSSLVCSLPFLGSVLWKNAGFGVLRTIKELEEANARYDPAVIPIQHSKSEHVSSSTFTNNVHIRVPSKDVAFRYYTVADFREAYTSGRVTPTDVVEALLPMIRRDVGKRHTHSVAFMDTKVEDVRKAAEAATLRYKEGKPLGILDGVPFAVKDEMDLKGYKRFVGTKYDYTKGKEVETSWCVRKLEEEGAVCLGKLNMHELGLDTTNNNPNHGTPLNPHNDHYYTGGSSGGPAYVVSTGLVPFAVGSDGGGSIRIPSNYCGVYGLKPSHGRVSVAPLPSFANTTVVQGPLAANMLDLEVSYRVLAQPDPSNSVSKQFLHPPSDPARFNLVKRKKVLGIYRNWFDRADPFVRETCQKAIDYFTSKLGYKVVDITIPYIHEGQLAHAMTILAECLAANPDVSKYTAPNKILLGVSSQTTARDFILAQNLRNILMKHLAHLFQTYPGLIIVTPTTPNAGLHISGGQRDLKYGVSDANSQVRNMEYVWLANFCGLPCINFPVGYVDPVEGEGKIPIGLSGNGEWGNENMLIEFGYDGEAWLNEGLERGRLKPDTWVDVLGEMKEDV</sequence>
<dbReference type="OrthoDB" id="421993at2759"/>
<comment type="similarity">
    <text evidence="1">Belongs to the amidase family.</text>
</comment>
<evidence type="ECO:0000259" key="2">
    <source>
        <dbReference type="Pfam" id="PF01425"/>
    </source>
</evidence>
<evidence type="ECO:0000256" key="1">
    <source>
        <dbReference type="ARBA" id="ARBA00009199"/>
    </source>
</evidence>
<dbReference type="Proteomes" id="UP000799536">
    <property type="component" value="Unassembled WGS sequence"/>
</dbReference>
<evidence type="ECO:0000313" key="3">
    <source>
        <dbReference type="EMBL" id="KAF2196059.1"/>
    </source>
</evidence>
<comment type="caution">
    <text evidence="3">The sequence shown here is derived from an EMBL/GenBank/DDBJ whole genome shotgun (WGS) entry which is preliminary data.</text>
</comment>
<dbReference type="GO" id="GO:0003824">
    <property type="term" value="F:catalytic activity"/>
    <property type="evidence" value="ECO:0007669"/>
    <property type="project" value="InterPro"/>
</dbReference>
<dbReference type="Gene3D" id="3.90.1300.10">
    <property type="entry name" value="Amidase signature (AS) domain"/>
    <property type="match status" value="1"/>
</dbReference>
<feature type="domain" description="Amidase" evidence="2">
    <location>
        <begin position="160"/>
        <end position="571"/>
    </location>
</feature>
<dbReference type="Pfam" id="PF01425">
    <property type="entry name" value="Amidase"/>
    <property type="match status" value="1"/>
</dbReference>
<protein>
    <submittedName>
        <fullName evidence="3">Amidase signature enzyme</fullName>
    </submittedName>
</protein>
<keyword evidence="4" id="KW-1185">Reference proteome</keyword>
<name>A0A9P4MKL2_9PLEO</name>
<reference evidence="3" key="1">
    <citation type="journal article" date="2020" name="Stud. Mycol.">
        <title>101 Dothideomycetes genomes: a test case for predicting lifestyles and emergence of pathogens.</title>
        <authorList>
            <person name="Haridas S."/>
            <person name="Albert R."/>
            <person name="Binder M."/>
            <person name="Bloem J."/>
            <person name="Labutti K."/>
            <person name="Salamov A."/>
            <person name="Andreopoulos B."/>
            <person name="Baker S."/>
            <person name="Barry K."/>
            <person name="Bills G."/>
            <person name="Bluhm B."/>
            <person name="Cannon C."/>
            <person name="Castanera R."/>
            <person name="Culley D."/>
            <person name="Daum C."/>
            <person name="Ezra D."/>
            <person name="Gonzalez J."/>
            <person name="Henrissat B."/>
            <person name="Kuo A."/>
            <person name="Liang C."/>
            <person name="Lipzen A."/>
            <person name="Lutzoni F."/>
            <person name="Magnuson J."/>
            <person name="Mondo S."/>
            <person name="Nolan M."/>
            <person name="Ohm R."/>
            <person name="Pangilinan J."/>
            <person name="Park H.-J."/>
            <person name="Ramirez L."/>
            <person name="Alfaro M."/>
            <person name="Sun H."/>
            <person name="Tritt A."/>
            <person name="Yoshinaga Y."/>
            <person name="Zwiers L.-H."/>
            <person name="Turgeon B."/>
            <person name="Goodwin S."/>
            <person name="Spatafora J."/>
            <person name="Crous P."/>
            <person name="Grigoriev I."/>
        </authorList>
    </citation>
    <scope>NUCLEOTIDE SEQUENCE</scope>
    <source>
        <strain evidence="3">ATCC 74209</strain>
    </source>
</reference>
<proteinExistence type="inferred from homology"/>